<name>A0A9J5WVT8_SOLCO</name>
<dbReference type="AlphaFoldDB" id="A0A9J5WVT8"/>
<evidence type="ECO:0000313" key="2">
    <source>
        <dbReference type="Proteomes" id="UP000824120"/>
    </source>
</evidence>
<protein>
    <submittedName>
        <fullName evidence="1">Uncharacterized protein</fullName>
    </submittedName>
</protein>
<organism evidence="1 2">
    <name type="scientific">Solanum commersonii</name>
    <name type="common">Commerson's wild potato</name>
    <name type="synonym">Commerson's nightshade</name>
    <dbReference type="NCBI Taxonomy" id="4109"/>
    <lineage>
        <taxon>Eukaryota</taxon>
        <taxon>Viridiplantae</taxon>
        <taxon>Streptophyta</taxon>
        <taxon>Embryophyta</taxon>
        <taxon>Tracheophyta</taxon>
        <taxon>Spermatophyta</taxon>
        <taxon>Magnoliopsida</taxon>
        <taxon>eudicotyledons</taxon>
        <taxon>Gunneridae</taxon>
        <taxon>Pentapetalae</taxon>
        <taxon>asterids</taxon>
        <taxon>lamiids</taxon>
        <taxon>Solanales</taxon>
        <taxon>Solanaceae</taxon>
        <taxon>Solanoideae</taxon>
        <taxon>Solaneae</taxon>
        <taxon>Solanum</taxon>
    </lineage>
</organism>
<dbReference type="Proteomes" id="UP000824120">
    <property type="component" value="Chromosome 10"/>
</dbReference>
<keyword evidence="2" id="KW-1185">Reference proteome</keyword>
<accession>A0A9J5WVT8</accession>
<dbReference type="EMBL" id="JACXVP010000010">
    <property type="protein sequence ID" value="KAG5579373.1"/>
    <property type="molecule type" value="Genomic_DNA"/>
</dbReference>
<comment type="caution">
    <text evidence="1">The sequence shown here is derived from an EMBL/GenBank/DDBJ whole genome shotgun (WGS) entry which is preliminary data.</text>
</comment>
<evidence type="ECO:0000313" key="1">
    <source>
        <dbReference type="EMBL" id="KAG5579373.1"/>
    </source>
</evidence>
<reference evidence="1 2" key="1">
    <citation type="submission" date="2020-09" db="EMBL/GenBank/DDBJ databases">
        <title>De no assembly of potato wild relative species, Solanum commersonii.</title>
        <authorList>
            <person name="Cho K."/>
        </authorList>
    </citation>
    <scope>NUCLEOTIDE SEQUENCE [LARGE SCALE GENOMIC DNA]</scope>
    <source>
        <strain evidence="1">LZ3.2</strain>
        <tissue evidence="1">Leaf</tissue>
    </source>
</reference>
<proteinExistence type="predicted"/>
<sequence>MIDNIVFWNIRSVNTQNAFERLLDLNRRHHFHILLSLSHFKIHQKVGGTHHTRHYPTNHY</sequence>
<gene>
    <name evidence="1" type="ORF">H5410_050000</name>
</gene>